<keyword evidence="2" id="KW-1185">Reference proteome</keyword>
<name>A0A8H6YS08_9AGAR</name>
<accession>A0A8H6YS08</accession>
<evidence type="ECO:0000313" key="2">
    <source>
        <dbReference type="Proteomes" id="UP000623467"/>
    </source>
</evidence>
<dbReference type="Proteomes" id="UP000623467">
    <property type="component" value="Unassembled WGS sequence"/>
</dbReference>
<comment type="caution">
    <text evidence="1">The sequence shown here is derived from an EMBL/GenBank/DDBJ whole genome shotgun (WGS) entry which is preliminary data.</text>
</comment>
<dbReference type="AlphaFoldDB" id="A0A8H6YS08"/>
<evidence type="ECO:0000313" key="1">
    <source>
        <dbReference type="EMBL" id="KAF7364127.1"/>
    </source>
</evidence>
<organism evidence="1 2">
    <name type="scientific">Mycena sanguinolenta</name>
    <dbReference type="NCBI Taxonomy" id="230812"/>
    <lineage>
        <taxon>Eukaryota</taxon>
        <taxon>Fungi</taxon>
        <taxon>Dikarya</taxon>
        <taxon>Basidiomycota</taxon>
        <taxon>Agaricomycotina</taxon>
        <taxon>Agaricomycetes</taxon>
        <taxon>Agaricomycetidae</taxon>
        <taxon>Agaricales</taxon>
        <taxon>Marasmiineae</taxon>
        <taxon>Mycenaceae</taxon>
        <taxon>Mycena</taxon>
    </lineage>
</organism>
<proteinExistence type="predicted"/>
<dbReference type="OrthoDB" id="3270987at2759"/>
<sequence>MPLSRHLTFGLHEYPPKDEKVNLCGRAPRLEDVVLTTNFAKSVIDLPWHQLTHLCAHFLYIEECIEILREAVNLVHCDFGICGSEDSILLSTPPVYPHLTHLILRLTGATFYCPNLSLSPLFENLTMPALLSLRVYEPGISLPSLEAFLSRSCCSLERLRIDKATEPESTYREVFPFVNTIIITEL</sequence>
<gene>
    <name evidence="1" type="ORF">MSAN_01071800</name>
</gene>
<protein>
    <submittedName>
        <fullName evidence="1">F-box domain-containing protein</fullName>
    </submittedName>
</protein>
<dbReference type="SUPFAM" id="SSF52047">
    <property type="entry name" value="RNI-like"/>
    <property type="match status" value="1"/>
</dbReference>
<reference evidence="1" key="1">
    <citation type="submission" date="2020-05" db="EMBL/GenBank/DDBJ databases">
        <title>Mycena genomes resolve the evolution of fungal bioluminescence.</title>
        <authorList>
            <person name="Tsai I.J."/>
        </authorList>
    </citation>
    <scope>NUCLEOTIDE SEQUENCE</scope>
    <source>
        <strain evidence="1">160909Yilan</strain>
    </source>
</reference>
<dbReference type="EMBL" id="JACAZH010000007">
    <property type="protein sequence ID" value="KAF7364127.1"/>
    <property type="molecule type" value="Genomic_DNA"/>
</dbReference>